<feature type="domain" description="PH" evidence="5">
    <location>
        <begin position="319"/>
        <end position="434"/>
    </location>
</feature>
<dbReference type="Pfam" id="PF00621">
    <property type="entry name" value="RhoGEF"/>
    <property type="match status" value="1"/>
</dbReference>
<dbReference type="InterPro" id="IPR001331">
    <property type="entry name" value="GDS_CDC24_CS"/>
</dbReference>
<evidence type="ECO:0000313" key="8">
    <source>
        <dbReference type="Proteomes" id="UP000694428"/>
    </source>
</evidence>
<dbReference type="InterPro" id="IPR001849">
    <property type="entry name" value="PH_domain"/>
</dbReference>
<dbReference type="SMART" id="SM00233">
    <property type="entry name" value="PH"/>
    <property type="match status" value="1"/>
</dbReference>
<dbReference type="GO" id="GO:0035025">
    <property type="term" value="P:positive regulation of Rho protein signal transduction"/>
    <property type="evidence" value="ECO:0007669"/>
    <property type="project" value="TreeGrafter"/>
</dbReference>
<evidence type="ECO:0000313" key="7">
    <source>
        <dbReference type="Ensembl" id="ENSPSTP00000017338.1"/>
    </source>
</evidence>
<dbReference type="PANTHER" id="PTHR46006">
    <property type="entry name" value="RHO GUANINE NUCLEOTIDE EXCHANGE FACTOR AT 64C, ISOFORM A"/>
    <property type="match status" value="1"/>
</dbReference>
<dbReference type="PROSITE" id="PS00741">
    <property type="entry name" value="DH_1"/>
    <property type="match status" value="1"/>
</dbReference>
<feature type="region of interest" description="Disordered" evidence="4">
    <location>
        <begin position="480"/>
        <end position="528"/>
    </location>
</feature>
<evidence type="ECO:0000256" key="1">
    <source>
        <dbReference type="ARBA" id="ARBA00004496"/>
    </source>
</evidence>
<accession>A0A8C9LC17</accession>
<dbReference type="PROSITE" id="PS50010">
    <property type="entry name" value="DH_2"/>
    <property type="match status" value="1"/>
</dbReference>
<dbReference type="InterPro" id="IPR037853">
    <property type="entry name" value="Net1_PH"/>
</dbReference>
<dbReference type="InterPro" id="IPR011993">
    <property type="entry name" value="PH-like_dom_sf"/>
</dbReference>
<sequence length="528" mass="60113">MVAHDELGGLLPIKRTIRVIDSQNQSFREQEEPSNKRVRPLARVTSLANLISPVRNGAVRRFGQTIQSFALRSDSKSPSCAQKSCSRSAAPTPPKRRNSVLWSEMLDVNMKESLSTKEIKRQEVSCPINSRAYHDPMLKLSIMSEEELTHIFGDLDSYIPLHEDLLASLGEATKPDGTVEQIGPILVKWLPRLHAYKGYCSNQLAAKALLDQKKQDRRVQDFLQRCLESPFSRKLDLWSFLDIPRSRLVKYPLLLKEILRHTPKDHPDVQILEEAISIIQGVLSDINLKKGESECQYYIDKLEYLDEKQKDPRIEGSKALLCHGELKNKNGHKLYVFLFQDILVLTRPVTRNERQSYQVYRQPIPVQELLLEDLQDGDVKMGGSFRGAFGNSDKAKNIFRVRFQDPSPGQSHTLQANDIFHKQQWVNCIRTAIAPFQRPAAAAELKELPELSEESEENNPSVPNVRAWRRQSAMSGITEMELDESTAECGSILDSEEAAKGMKTHRTLSGHRKTREKQLSSKRKETLV</sequence>
<dbReference type="FunFam" id="2.30.29.30:FF:000151">
    <property type="entry name" value="Rho guanine nucleotide exchange factor 3"/>
    <property type="match status" value="1"/>
</dbReference>
<organism evidence="7 8">
    <name type="scientific">Pavo cristatus</name>
    <name type="common">Indian peafowl</name>
    <name type="synonym">Blue peafowl</name>
    <dbReference type="NCBI Taxonomy" id="9049"/>
    <lineage>
        <taxon>Eukaryota</taxon>
        <taxon>Metazoa</taxon>
        <taxon>Chordata</taxon>
        <taxon>Craniata</taxon>
        <taxon>Vertebrata</taxon>
        <taxon>Euteleostomi</taxon>
        <taxon>Archelosauria</taxon>
        <taxon>Archosauria</taxon>
        <taxon>Dinosauria</taxon>
        <taxon>Saurischia</taxon>
        <taxon>Theropoda</taxon>
        <taxon>Coelurosauria</taxon>
        <taxon>Aves</taxon>
        <taxon>Neognathae</taxon>
        <taxon>Galloanserae</taxon>
        <taxon>Galliformes</taxon>
        <taxon>Phasianidae</taxon>
        <taxon>Phasianinae</taxon>
        <taxon>Pavo</taxon>
    </lineage>
</organism>
<dbReference type="InterPro" id="IPR035899">
    <property type="entry name" value="DBL_dom_sf"/>
</dbReference>
<dbReference type="AlphaFoldDB" id="A0A8C9LC17"/>
<evidence type="ECO:0000256" key="3">
    <source>
        <dbReference type="ARBA" id="ARBA00022658"/>
    </source>
</evidence>
<dbReference type="InterPro" id="IPR055251">
    <property type="entry name" value="SOS1_NGEF_PH"/>
</dbReference>
<feature type="region of interest" description="Disordered" evidence="4">
    <location>
        <begin position="448"/>
        <end position="467"/>
    </location>
</feature>
<dbReference type="GO" id="GO:0005085">
    <property type="term" value="F:guanyl-nucleotide exchange factor activity"/>
    <property type="evidence" value="ECO:0007669"/>
    <property type="project" value="UniProtKB-KW"/>
</dbReference>
<reference evidence="7" key="1">
    <citation type="submission" date="2025-08" db="UniProtKB">
        <authorList>
            <consortium name="Ensembl"/>
        </authorList>
    </citation>
    <scope>IDENTIFICATION</scope>
</reference>
<feature type="domain" description="DH" evidence="6">
    <location>
        <begin position="105"/>
        <end position="289"/>
    </location>
</feature>
<name>A0A8C9LC17_PAVCR</name>
<dbReference type="Ensembl" id="ENSPSTT00000018175.1">
    <property type="protein sequence ID" value="ENSPSTP00000017338.1"/>
    <property type="gene ID" value="ENSPSTG00000012396.1"/>
</dbReference>
<dbReference type="Gene3D" id="2.30.29.30">
    <property type="entry name" value="Pleckstrin-homology domain (PH domain)/Phosphotyrosine-binding domain (PTB)"/>
    <property type="match status" value="1"/>
</dbReference>
<dbReference type="CDD" id="cd13224">
    <property type="entry name" value="PH_Net1"/>
    <property type="match status" value="1"/>
</dbReference>
<dbReference type="GO" id="GO:0005737">
    <property type="term" value="C:cytoplasm"/>
    <property type="evidence" value="ECO:0007669"/>
    <property type="project" value="UniProtKB-SubCell"/>
</dbReference>
<protein>
    <recommendedName>
        <fullName evidence="9">Neuroepithelial cell transforming 1</fullName>
    </recommendedName>
</protein>
<evidence type="ECO:0000259" key="6">
    <source>
        <dbReference type="PROSITE" id="PS50010"/>
    </source>
</evidence>
<evidence type="ECO:0000259" key="5">
    <source>
        <dbReference type="PROSITE" id="PS50003"/>
    </source>
</evidence>
<proteinExistence type="predicted"/>
<dbReference type="SUPFAM" id="SSF50729">
    <property type="entry name" value="PH domain-like"/>
    <property type="match status" value="1"/>
</dbReference>
<dbReference type="InterPro" id="IPR000219">
    <property type="entry name" value="DH_dom"/>
</dbReference>
<evidence type="ECO:0000256" key="2">
    <source>
        <dbReference type="ARBA" id="ARBA00022490"/>
    </source>
</evidence>
<dbReference type="Proteomes" id="UP000694428">
    <property type="component" value="Unplaced"/>
</dbReference>
<dbReference type="InterPro" id="IPR051480">
    <property type="entry name" value="Endocytic_GEF_Adapter"/>
</dbReference>
<dbReference type="CDD" id="cd00160">
    <property type="entry name" value="RhoGEF"/>
    <property type="match status" value="1"/>
</dbReference>
<feature type="compositionally biased region" description="Basic and acidic residues" evidence="4">
    <location>
        <begin position="516"/>
        <end position="528"/>
    </location>
</feature>
<dbReference type="SMART" id="SM00325">
    <property type="entry name" value="RhoGEF"/>
    <property type="match status" value="1"/>
</dbReference>
<feature type="region of interest" description="Disordered" evidence="4">
    <location>
        <begin position="73"/>
        <end position="96"/>
    </location>
</feature>
<keyword evidence="8" id="KW-1185">Reference proteome</keyword>
<dbReference type="GO" id="GO:0035556">
    <property type="term" value="P:intracellular signal transduction"/>
    <property type="evidence" value="ECO:0007669"/>
    <property type="project" value="InterPro"/>
</dbReference>
<reference evidence="7" key="2">
    <citation type="submission" date="2025-09" db="UniProtKB">
        <authorList>
            <consortium name="Ensembl"/>
        </authorList>
    </citation>
    <scope>IDENTIFICATION</scope>
</reference>
<comment type="subcellular location">
    <subcellularLocation>
        <location evidence="1">Cytoplasm</location>
    </subcellularLocation>
</comment>
<evidence type="ECO:0000256" key="4">
    <source>
        <dbReference type="SAM" id="MobiDB-lite"/>
    </source>
</evidence>
<feature type="compositionally biased region" description="Polar residues" evidence="4">
    <location>
        <begin position="73"/>
        <end position="89"/>
    </location>
</feature>
<keyword evidence="2" id="KW-0963">Cytoplasm</keyword>
<dbReference type="Gene3D" id="1.20.900.10">
    <property type="entry name" value="Dbl homology (DH) domain"/>
    <property type="match status" value="1"/>
</dbReference>
<dbReference type="PROSITE" id="PS50003">
    <property type="entry name" value="PH_DOMAIN"/>
    <property type="match status" value="1"/>
</dbReference>
<evidence type="ECO:0008006" key="9">
    <source>
        <dbReference type="Google" id="ProtNLM"/>
    </source>
</evidence>
<keyword evidence="3" id="KW-0344">Guanine-nucleotide releasing factor</keyword>
<dbReference type="SUPFAM" id="SSF48065">
    <property type="entry name" value="DBL homology domain (DH-domain)"/>
    <property type="match status" value="1"/>
</dbReference>
<feature type="compositionally biased region" description="Basic residues" evidence="4">
    <location>
        <begin position="502"/>
        <end position="515"/>
    </location>
</feature>
<dbReference type="Pfam" id="PF22697">
    <property type="entry name" value="SOS1_NGEF_PH"/>
    <property type="match status" value="1"/>
</dbReference>
<dbReference type="PANTHER" id="PTHR46006:SF4">
    <property type="entry name" value="NEUROEPITHELIAL CELL-TRANSFORMING GENE 1 PROTEIN"/>
    <property type="match status" value="1"/>
</dbReference>